<evidence type="ECO:0000313" key="12">
    <source>
        <dbReference type="EMBL" id="MDQ0464325.1"/>
    </source>
</evidence>
<evidence type="ECO:0000256" key="3">
    <source>
        <dbReference type="ARBA" id="ARBA00009120"/>
    </source>
</evidence>
<dbReference type="SUPFAM" id="SSF103473">
    <property type="entry name" value="MFS general substrate transporter"/>
    <property type="match status" value="1"/>
</dbReference>
<keyword evidence="6" id="KW-0997">Cell inner membrane</keyword>
<comment type="caution">
    <text evidence="12">The sequence shown here is derived from an EMBL/GenBank/DDBJ whole genome shotgun (WGS) entry which is preliminary data.</text>
</comment>
<gene>
    <name evidence="12" type="ORF">QO010_002106</name>
</gene>
<dbReference type="Proteomes" id="UP001228905">
    <property type="component" value="Unassembled WGS sequence"/>
</dbReference>
<keyword evidence="9 11" id="KW-1133">Transmembrane helix</keyword>
<keyword evidence="5" id="KW-1003">Cell membrane</keyword>
<keyword evidence="7" id="KW-0762">Sugar transport</keyword>
<proteinExistence type="inferred from homology"/>
<feature type="transmembrane region" description="Helical" evidence="11">
    <location>
        <begin position="335"/>
        <end position="358"/>
    </location>
</feature>
<keyword evidence="10 11" id="KW-0472">Membrane</keyword>
<evidence type="ECO:0000256" key="2">
    <source>
        <dbReference type="ARBA" id="ARBA00004429"/>
    </source>
</evidence>
<feature type="transmembrane region" description="Helical" evidence="11">
    <location>
        <begin position="275"/>
        <end position="299"/>
    </location>
</feature>
<protein>
    <submittedName>
        <fullName evidence="12">FHS family L-fucose permease-like MFS transporter</fullName>
    </submittedName>
</protein>
<organism evidence="12 13">
    <name type="scientific">Caulobacter ginsengisoli</name>
    <dbReference type="NCBI Taxonomy" id="400775"/>
    <lineage>
        <taxon>Bacteria</taxon>
        <taxon>Pseudomonadati</taxon>
        <taxon>Pseudomonadota</taxon>
        <taxon>Alphaproteobacteria</taxon>
        <taxon>Caulobacterales</taxon>
        <taxon>Caulobacteraceae</taxon>
        <taxon>Caulobacter</taxon>
    </lineage>
</organism>
<dbReference type="EMBL" id="JAUSVS010000003">
    <property type="protein sequence ID" value="MDQ0464325.1"/>
    <property type="molecule type" value="Genomic_DNA"/>
</dbReference>
<evidence type="ECO:0000256" key="10">
    <source>
        <dbReference type="ARBA" id="ARBA00023136"/>
    </source>
</evidence>
<feature type="transmembrane region" description="Helical" evidence="11">
    <location>
        <begin position="201"/>
        <end position="224"/>
    </location>
</feature>
<feature type="transmembrane region" description="Helical" evidence="11">
    <location>
        <begin position="86"/>
        <end position="107"/>
    </location>
</feature>
<dbReference type="NCBIfam" id="TIGR01272">
    <property type="entry name" value="gluP"/>
    <property type="match status" value="1"/>
</dbReference>
<dbReference type="InterPro" id="IPR011701">
    <property type="entry name" value="MFS"/>
</dbReference>
<feature type="transmembrane region" description="Helical" evidence="11">
    <location>
        <begin position="244"/>
        <end position="269"/>
    </location>
</feature>
<dbReference type="PANTHER" id="PTHR43702">
    <property type="entry name" value="L-FUCOSE-PROTON SYMPORTER"/>
    <property type="match status" value="1"/>
</dbReference>
<reference evidence="12 13" key="1">
    <citation type="submission" date="2023-07" db="EMBL/GenBank/DDBJ databases">
        <title>Genomic Encyclopedia of Type Strains, Phase IV (KMG-IV): sequencing the most valuable type-strain genomes for metagenomic binning, comparative biology and taxonomic classification.</title>
        <authorList>
            <person name="Goeker M."/>
        </authorList>
    </citation>
    <scope>NUCLEOTIDE SEQUENCE [LARGE SCALE GENOMIC DNA]</scope>
    <source>
        <strain evidence="12 13">DSM 18695</strain>
    </source>
</reference>
<keyword evidence="8 11" id="KW-0812">Transmembrane</keyword>
<keyword evidence="4" id="KW-0813">Transport</keyword>
<evidence type="ECO:0000256" key="1">
    <source>
        <dbReference type="ARBA" id="ARBA00003321"/>
    </source>
</evidence>
<feature type="transmembrane region" description="Helical" evidence="11">
    <location>
        <begin position="370"/>
        <end position="389"/>
    </location>
</feature>
<dbReference type="InterPro" id="IPR036259">
    <property type="entry name" value="MFS_trans_sf"/>
</dbReference>
<feature type="transmembrane region" description="Helical" evidence="11">
    <location>
        <begin position="153"/>
        <end position="171"/>
    </location>
</feature>
<evidence type="ECO:0000256" key="8">
    <source>
        <dbReference type="ARBA" id="ARBA00022692"/>
    </source>
</evidence>
<evidence type="ECO:0000256" key="7">
    <source>
        <dbReference type="ARBA" id="ARBA00022597"/>
    </source>
</evidence>
<dbReference type="InterPro" id="IPR050375">
    <property type="entry name" value="MFS_TsgA-like"/>
</dbReference>
<feature type="transmembrane region" description="Helical" evidence="11">
    <location>
        <begin position="58"/>
        <end position="79"/>
    </location>
</feature>
<evidence type="ECO:0000256" key="9">
    <source>
        <dbReference type="ARBA" id="ARBA00022989"/>
    </source>
</evidence>
<evidence type="ECO:0000256" key="4">
    <source>
        <dbReference type="ARBA" id="ARBA00022448"/>
    </source>
</evidence>
<accession>A0ABU0ISC9</accession>
<name>A0ABU0ISC9_9CAUL</name>
<evidence type="ECO:0000313" key="13">
    <source>
        <dbReference type="Proteomes" id="UP001228905"/>
    </source>
</evidence>
<feature type="transmembrane region" description="Helical" evidence="11">
    <location>
        <begin position="20"/>
        <end position="38"/>
    </location>
</feature>
<dbReference type="PANTHER" id="PTHR43702:SF3">
    <property type="entry name" value="PROTEIN TSGA"/>
    <property type="match status" value="1"/>
</dbReference>
<dbReference type="CDD" id="cd17394">
    <property type="entry name" value="MFS_FucP_like"/>
    <property type="match status" value="1"/>
</dbReference>
<evidence type="ECO:0000256" key="5">
    <source>
        <dbReference type="ARBA" id="ARBA00022475"/>
    </source>
</evidence>
<evidence type="ECO:0000256" key="6">
    <source>
        <dbReference type="ARBA" id="ARBA00022519"/>
    </source>
</evidence>
<comment type="subcellular location">
    <subcellularLocation>
        <location evidence="2">Cell inner membrane</location>
        <topology evidence="2">Multi-pass membrane protein</topology>
    </subcellularLocation>
</comment>
<feature type="transmembrane region" description="Helical" evidence="11">
    <location>
        <begin position="395"/>
        <end position="415"/>
    </location>
</feature>
<feature type="transmembrane region" description="Helical" evidence="11">
    <location>
        <begin position="113"/>
        <end position="132"/>
    </location>
</feature>
<keyword evidence="13" id="KW-1185">Reference proteome</keyword>
<comment type="similarity">
    <text evidence="3">Belongs to the major facilitator superfamily. FHS transporter (TC 2.A.1.7) family.</text>
</comment>
<dbReference type="InterPro" id="IPR005964">
    <property type="entry name" value="Glc/Gal_transptr_bac"/>
</dbReference>
<sequence>MQTATGSRTGGIGGAHQKKLIGLMMSLFFAFGFCTVLVDTLIPKLKAMFQLSYAEVMLTQFCFFLAYFIVSVPAGWLLTKIGYLRGVVLGLLVMAVGCMLFTPAAILGTYPGFLAALFILASGVTTVQVAANPMTASLGDPAKSHSRLTLAQAFNSVATMVGPIFGSALILKNSVALPDPATLSATALASLRQQEAQSLQLPFFGIALALIALAVLCWAVRRWAPEAKAQPMSASLRLLRNTRLALGAVSIFAYVGAEVSIGSAIANYLMEPRVLGLPIATAGSLVSVYWGLAMVGRFIGFVVLRRVRPGWVLAGCAIGAGTLAAVSGLSGGMVAAVTILSVGLFNSIMFPTIFTLAIEELGEETPQGSGILCLAIVGGAVVPLATGYAADHVGLSLALFVPVVCYVWIAFYGWLTARSAAAPATLGEVLG</sequence>
<feature type="transmembrane region" description="Helical" evidence="11">
    <location>
        <begin position="311"/>
        <end position="329"/>
    </location>
</feature>
<evidence type="ECO:0000256" key="11">
    <source>
        <dbReference type="SAM" id="Phobius"/>
    </source>
</evidence>
<dbReference type="Gene3D" id="1.20.1250.20">
    <property type="entry name" value="MFS general substrate transporter like domains"/>
    <property type="match status" value="2"/>
</dbReference>
<dbReference type="Pfam" id="PF07690">
    <property type="entry name" value="MFS_1"/>
    <property type="match status" value="1"/>
</dbReference>
<dbReference type="RefSeq" id="WP_307348912.1">
    <property type="nucleotide sequence ID" value="NZ_JAUSVS010000003.1"/>
</dbReference>
<comment type="function">
    <text evidence="1">Intake of glucose and galactose.</text>
</comment>